<keyword evidence="2" id="KW-0472">Membrane</keyword>
<evidence type="ECO:0000313" key="4">
    <source>
        <dbReference type="EMBL" id="NOL43640.1"/>
    </source>
</evidence>
<protein>
    <submittedName>
        <fullName evidence="4">Uncharacterized protein</fullName>
    </submittedName>
</protein>
<feature type="region of interest" description="Disordered" evidence="1">
    <location>
        <begin position="283"/>
        <end position="340"/>
    </location>
</feature>
<keyword evidence="5" id="KW-1185">Reference proteome</keyword>
<evidence type="ECO:0000313" key="6">
    <source>
        <dbReference type="Proteomes" id="UP000553957"/>
    </source>
</evidence>
<evidence type="ECO:0000313" key="5">
    <source>
        <dbReference type="Proteomes" id="UP000534306"/>
    </source>
</evidence>
<dbReference type="Proteomes" id="UP000534306">
    <property type="component" value="Unassembled WGS sequence"/>
</dbReference>
<reference evidence="4 5" key="1">
    <citation type="submission" date="2020-05" db="EMBL/GenBank/DDBJ databases">
        <title>Genome sequence of Kribbella sandramycini ATCC 39419.</title>
        <authorList>
            <person name="Maclea K.S."/>
            <person name="Fair J.L."/>
        </authorList>
    </citation>
    <scope>NUCLEOTIDE SEQUENCE [LARGE SCALE GENOMIC DNA]</scope>
    <source>
        <strain evidence="4 5">ATCC 39419</strain>
    </source>
</reference>
<dbReference type="EMBL" id="JACHKF010000001">
    <property type="protein sequence ID" value="MBB6570494.1"/>
    <property type="molecule type" value="Genomic_DNA"/>
</dbReference>
<evidence type="ECO:0000256" key="2">
    <source>
        <dbReference type="SAM" id="Phobius"/>
    </source>
</evidence>
<keyword evidence="2" id="KW-1133">Transmembrane helix</keyword>
<dbReference type="EMBL" id="JABJRC010000007">
    <property type="protein sequence ID" value="NOL43640.1"/>
    <property type="molecule type" value="Genomic_DNA"/>
</dbReference>
<reference evidence="3 6" key="2">
    <citation type="submission" date="2020-08" db="EMBL/GenBank/DDBJ databases">
        <title>Sequencing the genomes of 1000 actinobacteria strains.</title>
        <authorList>
            <person name="Klenk H.-P."/>
        </authorList>
    </citation>
    <scope>NUCLEOTIDE SEQUENCE [LARGE SCALE GENOMIC DNA]</scope>
    <source>
        <strain evidence="3 6">DSM 15626</strain>
    </source>
</reference>
<feature type="transmembrane region" description="Helical" evidence="2">
    <location>
        <begin position="7"/>
        <end position="23"/>
    </location>
</feature>
<dbReference type="RefSeq" id="WP_171676909.1">
    <property type="nucleotide sequence ID" value="NZ_BAAAGT010000011.1"/>
</dbReference>
<keyword evidence="2" id="KW-0812">Transmembrane</keyword>
<evidence type="ECO:0000256" key="1">
    <source>
        <dbReference type="SAM" id="MobiDB-lite"/>
    </source>
</evidence>
<sequence length="340" mass="37007">MNLNRKLVAAALPLLVAVIWTIAKLGWLGVVLAAAVGAIGWIAYRWAVQRQPAEDNSHTSLLTTSGLPTADETVFLELSATVHWNAVKPETYHGDLARELVLRQAREVTSRWRPIQYSLAQHELAARIGRPEAETPGELEVWATDVLLTLPEAVQQHLAKLDEAHRDGLLWEVSAVNETRIRTYLREDALRTPASAVVWWLSQHEGSVERAVELADVLTRLSRLATGEPAADGAVDLESLIEAIENLAEQARKPAAHSLAEAFEQTGLTDLATALRDKYKLPTLRPIVDHPPDSEPPEPSRETPASAERWPAPAPQTAAAANGRASVEGPPTSDGARTEG</sequence>
<feature type="compositionally biased region" description="Basic and acidic residues" evidence="1">
    <location>
        <begin position="287"/>
        <end position="301"/>
    </location>
</feature>
<organism evidence="4 5">
    <name type="scientific">Kribbella sandramycini</name>
    <dbReference type="NCBI Taxonomy" id="60450"/>
    <lineage>
        <taxon>Bacteria</taxon>
        <taxon>Bacillati</taxon>
        <taxon>Actinomycetota</taxon>
        <taxon>Actinomycetes</taxon>
        <taxon>Propionibacteriales</taxon>
        <taxon>Kribbellaceae</taxon>
        <taxon>Kribbella</taxon>
    </lineage>
</organism>
<dbReference type="Proteomes" id="UP000553957">
    <property type="component" value="Unassembled WGS sequence"/>
</dbReference>
<evidence type="ECO:0000313" key="3">
    <source>
        <dbReference type="EMBL" id="MBB6570494.1"/>
    </source>
</evidence>
<comment type="caution">
    <text evidence="4">The sequence shown here is derived from an EMBL/GenBank/DDBJ whole genome shotgun (WGS) entry which is preliminary data.</text>
</comment>
<dbReference type="AlphaFoldDB" id="A0A7Y4P315"/>
<feature type="transmembrane region" description="Helical" evidence="2">
    <location>
        <begin position="29"/>
        <end position="48"/>
    </location>
</feature>
<gene>
    <name evidence="3" type="ORF">HNR71_006131</name>
    <name evidence="4" type="ORF">HPO96_25670</name>
</gene>
<name>A0A7Y4P315_9ACTN</name>
<accession>A0A7Y4P315</accession>
<proteinExistence type="predicted"/>